<evidence type="ECO:0000313" key="3">
    <source>
        <dbReference type="EMBL" id="RXE57461.1"/>
    </source>
</evidence>
<accession>A0A498H2Y8</accession>
<dbReference type="AlphaFoldDB" id="A0A498H2Y8"/>
<proteinExistence type="predicted"/>
<evidence type="ECO:0000256" key="1">
    <source>
        <dbReference type="SAM" id="Coils"/>
    </source>
</evidence>
<dbReference type="Proteomes" id="UP000290932">
    <property type="component" value="Unassembled WGS sequence"/>
</dbReference>
<sequence>MKKLIAVLIVCLLLLPGIALAEKGGNGQGVQPETGNGKGGSQGNGNGATVQQALTGDAGNETSDEQPGPLTNESRERKNEEHKLQIEERQREHQQEQANRSLTANHFNPVRYAVHSLLAMENRTGGIGPQVSAIARNLNESANQTEWAEERIRSRNSFARFFFGGDAEAADLLEQQANRTREQTQELSRLCENATCDNQTRTMLQEQIRIVEEEEQRLLELAVRERQDRGLFGWFRN</sequence>
<evidence type="ECO:0000313" key="4">
    <source>
        <dbReference type="Proteomes" id="UP000290932"/>
    </source>
</evidence>
<protein>
    <submittedName>
        <fullName evidence="3">Uncharacterized protein</fullName>
    </submittedName>
</protein>
<feature type="region of interest" description="Disordered" evidence="2">
    <location>
        <begin position="25"/>
        <end position="103"/>
    </location>
</feature>
<keyword evidence="1" id="KW-0175">Coiled coil</keyword>
<organism evidence="3 4">
    <name type="scientific">Methanoculleus taiwanensis</name>
    <dbReference type="NCBI Taxonomy" id="1550565"/>
    <lineage>
        <taxon>Archaea</taxon>
        <taxon>Methanobacteriati</taxon>
        <taxon>Methanobacteriota</taxon>
        <taxon>Stenosarchaea group</taxon>
        <taxon>Methanomicrobia</taxon>
        <taxon>Methanomicrobiales</taxon>
        <taxon>Methanomicrobiaceae</taxon>
        <taxon>Methanoculleus</taxon>
    </lineage>
</organism>
<feature type="compositionally biased region" description="Gly residues" evidence="2">
    <location>
        <begin position="36"/>
        <end position="46"/>
    </location>
</feature>
<keyword evidence="4" id="KW-1185">Reference proteome</keyword>
<reference evidence="3 4" key="1">
    <citation type="journal article" date="2015" name="Int. J. Syst. Evol. Microbiol.">
        <title>Methanoculleus taiwanensis sp. nov., a methanogen isolated from deep marine sediment at the deformation front area near Taiwan.</title>
        <authorList>
            <person name="Weng C.Y."/>
            <person name="Chen S.C."/>
            <person name="Lai M.C."/>
            <person name="Wu S.Y."/>
            <person name="Lin S."/>
            <person name="Yang T.F."/>
            <person name="Chen P.C."/>
        </authorList>
    </citation>
    <scope>NUCLEOTIDE SEQUENCE [LARGE SCALE GENOMIC DNA]</scope>
    <source>
        <strain evidence="3 4">CYW4</strain>
    </source>
</reference>
<comment type="caution">
    <text evidence="3">The sequence shown here is derived from an EMBL/GenBank/DDBJ whole genome shotgun (WGS) entry which is preliminary data.</text>
</comment>
<evidence type="ECO:0000256" key="2">
    <source>
        <dbReference type="SAM" id="MobiDB-lite"/>
    </source>
</evidence>
<dbReference type="EMBL" id="LHQS01000001">
    <property type="protein sequence ID" value="RXE57461.1"/>
    <property type="molecule type" value="Genomic_DNA"/>
</dbReference>
<feature type="compositionally biased region" description="Basic and acidic residues" evidence="2">
    <location>
        <begin position="73"/>
        <end position="95"/>
    </location>
</feature>
<name>A0A498H2Y8_9EURY</name>
<feature type="coiled-coil region" evidence="1">
    <location>
        <begin position="170"/>
        <end position="221"/>
    </location>
</feature>
<gene>
    <name evidence="3" type="ORF">ABH15_03430</name>
</gene>